<evidence type="ECO:0000256" key="1">
    <source>
        <dbReference type="SAM" id="MobiDB-lite"/>
    </source>
</evidence>
<dbReference type="STRING" id="6669.E9G3F9"/>
<feature type="signal peptide" evidence="2">
    <location>
        <begin position="1"/>
        <end position="23"/>
    </location>
</feature>
<feature type="compositionally biased region" description="Acidic residues" evidence="1">
    <location>
        <begin position="235"/>
        <end position="250"/>
    </location>
</feature>
<proteinExistence type="predicted"/>
<accession>E9G3F9</accession>
<dbReference type="eggNOG" id="KOG3628">
    <property type="taxonomic scope" value="Eukaryota"/>
</dbReference>
<gene>
    <name evidence="4" type="ORF">DAPPUDRAFT_98367</name>
</gene>
<dbReference type="KEGG" id="dpx:DAPPUDRAFT_98367"/>
<feature type="compositionally biased region" description="Low complexity" evidence="1">
    <location>
        <begin position="475"/>
        <end position="486"/>
    </location>
</feature>
<feature type="compositionally biased region" description="Low complexity" evidence="1">
    <location>
        <begin position="501"/>
        <end position="512"/>
    </location>
</feature>
<dbReference type="InterPro" id="IPR010506">
    <property type="entry name" value="DMAP1-bd"/>
</dbReference>
<evidence type="ECO:0000256" key="2">
    <source>
        <dbReference type="SAM" id="SignalP"/>
    </source>
</evidence>
<feature type="compositionally biased region" description="Low complexity" evidence="1">
    <location>
        <begin position="264"/>
        <end position="285"/>
    </location>
</feature>
<dbReference type="HOGENOM" id="CLU_371162_0_0_1"/>
<sequence length="750" mass="81935">MGCMCLASILKHVFLFFLKASFSSRMKKKKNIKRVDLNYPKTWRQFQFASRQMAVAMISLERDITQKGYEKKRSRLLAPYLPKPPTSSASSTAAGIQQQQLNSPNKAGPVGSLPDEGGAGMVESSHSADGGGGGSRERRRAHRKATRHESRYHSEVRQEAVQQVLAAMQSRPKPSMPMPSKRTSTVIAPDQQQQQMAVSQQQQQQHPSQQQQQHGSVQQPRGSLDGSSSGGSSSEVDDDDEEVDDDDEDDDCHHRPPLPRQHHQQQSVASSGSGGIVVTTGSVGTPERTHRMHVMGQPPVSQHSPLQHQVSDAGSSHSAGSTRNVTPPLSIQQGRPLPALPVSPPPPQLPPRETGLQHAAMLNRVGNGGTPTSNSWMMPPPGRPAAPPPLVSSTNLDDDWENSSNDSNDLQRRRVQGQHRGMGQQGDLNDLADAMAGFHPYAQPPDVTNNTNQIRRTATAAAADRLGRYGIIGGSAATQSSNASTTGVGGHPMQTQVPQAGTSSTSLDDSTTGTLNSLNGRWKVSAKIQQLLNTLKRPKRRPLPEFYEDDDIELELAANPKDPNAPKPEGGPMTPALGDQLIIPSGLPRSLEAAIQRYGSSSYKAAAATVLDPNGKMFTTLTYEPLLQDRLRSAEQVEQTWRRWGGWKRDGRAAGQLERQARRSGRSGLPQQRRHRIHLRLLRLSARRRRARSHRSAADETRRRLAADRLPAGLVRRPGGPHVRHLPQGPAKDGLQWRSHRFQGMAQIAL</sequence>
<evidence type="ECO:0000313" key="4">
    <source>
        <dbReference type="EMBL" id="EFX85767.1"/>
    </source>
</evidence>
<dbReference type="PROSITE" id="PS51912">
    <property type="entry name" value="DMAP1_BIND"/>
    <property type="match status" value="1"/>
</dbReference>
<dbReference type="InParanoid" id="E9G3F9"/>
<feature type="compositionally biased region" description="Basic and acidic residues" evidence="1">
    <location>
        <begin position="147"/>
        <end position="158"/>
    </location>
</feature>
<dbReference type="OrthoDB" id="69964at2759"/>
<evidence type="ECO:0000259" key="3">
    <source>
        <dbReference type="PROSITE" id="PS51912"/>
    </source>
</evidence>
<feature type="compositionally biased region" description="Polar residues" evidence="1">
    <location>
        <begin position="299"/>
        <end position="333"/>
    </location>
</feature>
<feature type="compositionally biased region" description="Pro residues" evidence="1">
    <location>
        <begin position="338"/>
        <end position="350"/>
    </location>
</feature>
<dbReference type="Proteomes" id="UP000000305">
    <property type="component" value="Unassembled WGS sequence"/>
</dbReference>
<feature type="compositionally biased region" description="Pro residues" evidence="1">
    <location>
        <begin position="378"/>
        <end position="390"/>
    </location>
</feature>
<feature type="compositionally biased region" description="Low complexity" evidence="1">
    <location>
        <begin position="170"/>
        <end position="234"/>
    </location>
</feature>
<dbReference type="EMBL" id="GL732531">
    <property type="protein sequence ID" value="EFX85767.1"/>
    <property type="molecule type" value="Genomic_DNA"/>
</dbReference>
<dbReference type="Pfam" id="PF06464">
    <property type="entry name" value="DMAP_binding"/>
    <property type="match status" value="1"/>
</dbReference>
<organism evidence="4 5">
    <name type="scientific">Daphnia pulex</name>
    <name type="common">Water flea</name>
    <dbReference type="NCBI Taxonomy" id="6669"/>
    <lineage>
        <taxon>Eukaryota</taxon>
        <taxon>Metazoa</taxon>
        <taxon>Ecdysozoa</taxon>
        <taxon>Arthropoda</taxon>
        <taxon>Crustacea</taxon>
        <taxon>Branchiopoda</taxon>
        <taxon>Diplostraca</taxon>
        <taxon>Cladocera</taxon>
        <taxon>Anomopoda</taxon>
        <taxon>Daphniidae</taxon>
        <taxon>Daphnia</taxon>
    </lineage>
</organism>
<keyword evidence="5" id="KW-1185">Reference proteome</keyword>
<feature type="compositionally biased region" description="Basic and acidic residues" evidence="1">
    <location>
        <begin position="696"/>
        <end position="707"/>
    </location>
</feature>
<feature type="region of interest" description="Disordered" evidence="1">
    <location>
        <begin position="652"/>
        <end position="674"/>
    </location>
</feature>
<feature type="domain" description="DMAP1-binding" evidence="3">
    <location>
        <begin position="38"/>
        <end position="186"/>
    </location>
</feature>
<reference evidence="4 5" key="1">
    <citation type="journal article" date="2011" name="Science">
        <title>The ecoresponsive genome of Daphnia pulex.</title>
        <authorList>
            <person name="Colbourne J.K."/>
            <person name="Pfrender M.E."/>
            <person name="Gilbert D."/>
            <person name="Thomas W.K."/>
            <person name="Tucker A."/>
            <person name="Oakley T.H."/>
            <person name="Tokishita S."/>
            <person name="Aerts A."/>
            <person name="Arnold G.J."/>
            <person name="Basu M.K."/>
            <person name="Bauer D.J."/>
            <person name="Caceres C.E."/>
            <person name="Carmel L."/>
            <person name="Casola C."/>
            <person name="Choi J.H."/>
            <person name="Detter J.C."/>
            <person name="Dong Q."/>
            <person name="Dusheyko S."/>
            <person name="Eads B.D."/>
            <person name="Frohlich T."/>
            <person name="Geiler-Samerotte K.A."/>
            <person name="Gerlach D."/>
            <person name="Hatcher P."/>
            <person name="Jogdeo S."/>
            <person name="Krijgsveld J."/>
            <person name="Kriventseva E.V."/>
            <person name="Kultz D."/>
            <person name="Laforsch C."/>
            <person name="Lindquist E."/>
            <person name="Lopez J."/>
            <person name="Manak J.R."/>
            <person name="Muller J."/>
            <person name="Pangilinan J."/>
            <person name="Patwardhan R.P."/>
            <person name="Pitluck S."/>
            <person name="Pritham E.J."/>
            <person name="Rechtsteiner A."/>
            <person name="Rho M."/>
            <person name="Rogozin I.B."/>
            <person name="Sakarya O."/>
            <person name="Salamov A."/>
            <person name="Schaack S."/>
            <person name="Shapiro H."/>
            <person name="Shiga Y."/>
            <person name="Skalitzky C."/>
            <person name="Smith Z."/>
            <person name="Souvorov A."/>
            <person name="Sung W."/>
            <person name="Tang Z."/>
            <person name="Tsuchiya D."/>
            <person name="Tu H."/>
            <person name="Vos H."/>
            <person name="Wang M."/>
            <person name="Wolf Y.I."/>
            <person name="Yamagata H."/>
            <person name="Yamada T."/>
            <person name="Ye Y."/>
            <person name="Shaw J.R."/>
            <person name="Andrews J."/>
            <person name="Crease T.J."/>
            <person name="Tang H."/>
            <person name="Lucas S.M."/>
            <person name="Robertson H.M."/>
            <person name="Bork P."/>
            <person name="Koonin E.V."/>
            <person name="Zdobnov E.M."/>
            <person name="Grigoriev I.V."/>
            <person name="Lynch M."/>
            <person name="Boore J.L."/>
        </authorList>
    </citation>
    <scope>NUCLEOTIDE SEQUENCE [LARGE SCALE GENOMIC DNA]</scope>
</reference>
<dbReference type="SMART" id="SM01137">
    <property type="entry name" value="DMAP_binding"/>
    <property type="match status" value="1"/>
</dbReference>
<feature type="region of interest" description="Disordered" evidence="1">
    <location>
        <begin position="475"/>
        <end position="512"/>
    </location>
</feature>
<feature type="non-terminal residue" evidence="4">
    <location>
        <position position="750"/>
    </location>
</feature>
<dbReference type="PANTHER" id="PTHR22754:SF32">
    <property type="entry name" value="DISCO-INTERACTING PROTEIN 2"/>
    <property type="match status" value="1"/>
</dbReference>
<feature type="chain" id="PRO_5003236623" description="DMAP1-binding domain-containing protein" evidence="2">
    <location>
        <begin position="24"/>
        <end position="750"/>
    </location>
</feature>
<feature type="region of interest" description="Disordered" evidence="1">
    <location>
        <begin position="687"/>
        <end position="734"/>
    </location>
</feature>
<evidence type="ECO:0000313" key="5">
    <source>
        <dbReference type="Proteomes" id="UP000000305"/>
    </source>
</evidence>
<feature type="compositionally biased region" description="Basic residues" evidence="1">
    <location>
        <begin position="137"/>
        <end position="146"/>
    </location>
</feature>
<name>E9G3F9_DAPPU</name>
<dbReference type="PANTHER" id="PTHR22754">
    <property type="entry name" value="DISCO-INTERACTING PROTEIN 2 DIP2 -RELATED"/>
    <property type="match status" value="1"/>
</dbReference>
<protein>
    <recommendedName>
        <fullName evidence="3">DMAP1-binding domain-containing protein</fullName>
    </recommendedName>
</protein>
<feature type="region of interest" description="Disordered" evidence="1">
    <location>
        <begin position="79"/>
        <end position="428"/>
    </location>
</feature>
<dbReference type="AlphaFoldDB" id="E9G3F9"/>
<keyword evidence="2" id="KW-0732">Signal</keyword>
<feature type="compositionally biased region" description="Polar residues" evidence="1">
    <location>
        <begin position="95"/>
        <end position="105"/>
    </location>
</feature>